<gene>
    <name evidence="6" type="primary">LOC109482293</name>
</gene>
<dbReference type="Gene3D" id="3.40.50.300">
    <property type="entry name" value="P-loop containing nucleotide triphosphate hydrolases"/>
    <property type="match status" value="1"/>
</dbReference>
<keyword evidence="5" id="KW-1185">Reference proteome</keyword>
<dbReference type="Proteomes" id="UP000515135">
    <property type="component" value="Unplaced"/>
</dbReference>
<dbReference type="InterPro" id="IPR032675">
    <property type="entry name" value="LRR_dom_sf"/>
</dbReference>
<dbReference type="OrthoDB" id="120976at2759"/>
<organism evidence="5 6">
    <name type="scientific">Branchiostoma belcheri</name>
    <name type="common">Amphioxus</name>
    <dbReference type="NCBI Taxonomy" id="7741"/>
    <lineage>
        <taxon>Eukaryota</taxon>
        <taxon>Metazoa</taxon>
        <taxon>Chordata</taxon>
        <taxon>Cephalochordata</taxon>
        <taxon>Leptocardii</taxon>
        <taxon>Amphioxiformes</taxon>
        <taxon>Branchiostomatidae</taxon>
        <taxon>Branchiostoma</taxon>
    </lineage>
</organism>
<dbReference type="SUPFAM" id="SSF52540">
    <property type="entry name" value="P-loop containing nucleoside triphosphate hydrolases"/>
    <property type="match status" value="1"/>
</dbReference>
<evidence type="ECO:0000313" key="6">
    <source>
        <dbReference type="RefSeq" id="XP_019640538.1"/>
    </source>
</evidence>
<dbReference type="PROSITE" id="PS50837">
    <property type="entry name" value="NACHT"/>
    <property type="match status" value="1"/>
</dbReference>
<dbReference type="KEGG" id="bbel:109482293"/>
<sequence length="805" mass="92940">MARPPPAGAGLGERLAGNFEEMYLSTPEQENDNSPSPPTTPCPLPSELAPFREDINRHYERQVRQQQPLVYDKEFILDVEDTFTTIDILLYNERRQAYYRRPLDSIAHIFNPTFNPNPSKPSSFLLWGPPGIGKTTLIAKLLTEWNKCNVEVLRRYDLVFAIALSKVERTQSLVDLIFDQLAPEDDVNMKEVLTNHLRRSDRVLIILDGFDELEWQPDEDHDIIKLLRGRLFPHVSILVTTRPTCTSDVIKQMKPDTRVEVLGFSPDNAKKYISKFFEEQPTKRDELLEKIGSTLLHTGIFSAPILLLHVCLLWEDDKDLILSDKIFPLYNNVVDSLVRRYHAKDKNPVSEEDVQTLIHALERLAFECLLKEVTVFNQEDVKRHCGDQYMILVQIGLLKEQKSPSRTHPVVQYSFSHKTMQEYFAAQHLAEKLRTEDATKREMLQQYFPTARKVQMLGELLIFTCGKLGQNAKFVLHHLLKIHSTSDVQLVEEEFYNFFKTGKSKKDWTKDIKLDDFASPRDLTQNFAGQWNDYPQVLLTYQSYIELYLLCCYESGLTAQFAEQVFLRDSIQFSGASPRVYSVLSHMIEEESEKMKRMEHLRLVNTQNYVLGSTLEELHKLPGLTELNLRQSRLGRHLPKCTIPRRLELRFKYRRLTKMSEDNLAKAPALLAKKLRHLRSLKKLVISWNDLGPEDMKQQILPAIRALTDLEELFLSGNDLRGLGKDVADLVASLPKLKEFKVYFCQLTFEEIKKIASSLKEYCPDLTLFDCQLNPIQPDESIWVGDKELKKVKAVLGDKVSIPSG</sequence>
<reference evidence="6" key="1">
    <citation type="submission" date="2025-08" db="UniProtKB">
        <authorList>
            <consortium name="RefSeq"/>
        </authorList>
    </citation>
    <scope>IDENTIFICATION</scope>
    <source>
        <tissue evidence="6">Gonad</tissue>
    </source>
</reference>
<dbReference type="InterPro" id="IPR027417">
    <property type="entry name" value="P-loop_NTPase"/>
</dbReference>
<dbReference type="RefSeq" id="XP_019640538.1">
    <property type="nucleotide sequence ID" value="XM_019784979.1"/>
</dbReference>
<evidence type="ECO:0000256" key="1">
    <source>
        <dbReference type="ARBA" id="ARBA00022741"/>
    </source>
</evidence>
<dbReference type="SUPFAM" id="SSF52047">
    <property type="entry name" value="RNI-like"/>
    <property type="match status" value="1"/>
</dbReference>
<evidence type="ECO:0000256" key="2">
    <source>
        <dbReference type="ARBA" id="ARBA00022840"/>
    </source>
</evidence>
<accession>A0A6P4ZUH9</accession>
<keyword evidence="2" id="KW-0067">ATP-binding</keyword>
<dbReference type="PANTHER" id="PTHR46312:SF2">
    <property type="entry name" value="NUCLEOTIDE-BINDING OLIGOMERIZATION DOMAIN-CONTAINING PROTEIN 2-LIKE"/>
    <property type="match status" value="1"/>
</dbReference>
<evidence type="ECO:0000256" key="3">
    <source>
        <dbReference type="SAM" id="MobiDB-lite"/>
    </source>
</evidence>
<dbReference type="Gene3D" id="3.80.10.10">
    <property type="entry name" value="Ribonuclease Inhibitor"/>
    <property type="match status" value="1"/>
</dbReference>
<feature type="compositionally biased region" description="Pro residues" evidence="3">
    <location>
        <begin position="35"/>
        <end position="44"/>
    </location>
</feature>
<feature type="region of interest" description="Disordered" evidence="3">
    <location>
        <begin position="1"/>
        <end position="48"/>
    </location>
</feature>
<dbReference type="GO" id="GO:0005524">
    <property type="term" value="F:ATP binding"/>
    <property type="evidence" value="ECO:0007669"/>
    <property type="project" value="UniProtKB-KW"/>
</dbReference>
<dbReference type="GeneID" id="109482293"/>
<protein>
    <submittedName>
        <fullName evidence="6">NACHT, LRR and PYD domains-containing protein 3-like</fullName>
    </submittedName>
</protein>
<dbReference type="AlphaFoldDB" id="A0A6P4ZUH9"/>
<dbReference type="InterPro" id="IPR007111">
    <property type="entry name" value="NACHT_NTPase"/>
</dbReference>
<evidence type="ECO:0000259" key="4">
    <source>
        <dbReference type="PROSITE" id="PS50837"/>
    </source>
</evidence>
<keyword evidence="1" id="KW-0547">Nucleotide-binding</keyword>
<proteinExistence type="predicted"/>
<evidence type="ECO:0000313" key="5">
    <source>
        <dbReference type="Proteomes" id="UP000515135"/>
    </source>
</evidence>
<feature type="domain" description="NACHT" evidence="4">
    <location>
        <begin position="122"/>
        <end position="243"/>
    </location>
</feature>
<dbReference type="Pfam" id="PF05729">
    <property type="entry name" value="NACHT"/>
    <property type="match status" value="1"/>
</dbReference>
<dbReference type="PANTHER" id="PTHR46312">
    <property type="entry name" value="NACHT DOMAIN-CONTAINING PROTEIN"/>
    <property type="match status" value="1"/>
</dbReference>
<name>A0A6P4ZUH9_BRABE</name>